<evidence type="ECO:0000313" key="2">
    <source>
        <dbReference type="Proteomes" id="UP000177418"/>
    </source>
</evidence>
<proteinExistence type="predicted"/>
<comment type="caution">
    <text evidence="1">The sequence shown here is derived from an EMBL/GenBank/DDBJ whole genome shotgun (WGS) entry which is preliminary data.</text>
</comment>
<dbReference type="AlphaFoldDB" id="A0A1F7JHN1"/>
<name>A0A1F7JHN1_9BACT</name>
<reference evidence="1 2" key="1">
    <citation type="journal article" date="2016" name="Nat. Commun.">
        <title>Thousands of microbial genomes shed light on interconnected biogeochemical processes in an aquifer system.</title>
        <authorList>
            <person name="Anantharaman K."/>
            <person name="Brown C.T."/>
            <person name="Hug L.A."/>
            <person name="Sharon I."/>
            <person name="Castelle C.J."/>
            <person name="Probst A.J."/>
            <person name="Thomas B.C."/>
            <person name="Singh A."/>
            <person name="Wilkins M.J."/>
            <person name="Karaoz U."/>
            <person name="Brodie E.L."/>
            <person name="Williams K.H."/>
            <person name="Hubbard S.S."/>
            <person name="Banfield J.F."/>
        </authorList>
    </citation>
    <scope>NUCLEOTIDE SEQUENCE [LARGE SCALE GENOMIC DNA]</scope>
</reference>
<evidence type="ECO:0008006" key="3">
    <source>
        <dbReference type="Google" id="ProtNLM"/>
    </source>
</evidence>
<dbReference type="Proteomes" id="UP000177418">
    <property type="component" value="Unassembled WGS sequence"/>
</dbReference>
<sequence>MIDKCFQCGICCRLFLVNLSEEEYRSGKYRTQFEEFGLIDDFHKATLYGANTLKQKENGECIYLKENTCSIHKTRPQVCREFFCTSKLKKFRYMIEQIEKKRTILEKEKEETWEKKKFPKYKY</sequence>
<dbReference type="InterPro" id="IPR005358">
    <property type="entry name" value="Puta_zinc/iron-chelating_dom"/>
</dbReference>
<organism evidence="1 2">
    <name type="scientific">Candidatus Roizmanbacteria bacterium RIFCSPLOWO2_02_FULL_36_11</name>
    <dbReference type="NCBI Taxonomy" id="1802071"/>
    <lineage>
        <taxon>Bacteria</taxon>
        <taxon>Candidatus Roizmaniibacteriota</taxon>
    </lineage>
</organism>
<protein>
    <recommendedName>
        <fullName evidence="3">Fe-S oxidoreductase</fullName>
    </recommendedName>
</protein>
<dbReference type="EMBL" id="MGAV01000011">
    <property type="protein sequence ID" value="OGK55133.1"/>
    <property type="molecule type" value="Genomic_DNA"/>
</dbReference>
<dbReference type="Pfam" id="PF03692">
    <property type="entry name" value="CxxCxxCC"/>
    <property type="match status" value="1"/>
</dbReference>
<accession>A0A1F7JHN1</accession>
<evidence type="ECO:0000313" key="1">
    <source>
        <dbReference type="EMBL" id="OGK55133.1"/>
    </source>
</evidence>
<gene>
    <name evidence="1" type="ORF">A3H78_04085</name>
</gene>